<sequence length="67" mass="7758">MAHPRPFILRCFTEVSFKFCSNNVYFKGIFRCDPHSAFLPAVLARFSILWKKGVVCFIECGAILDWI</sequence>
<evidence type="ECO:0000313" key="2">
    <source>
        <dbReference type="Proteomes" id="UP000024635"/>
    </source>
</evidence>
<proteinExistence type="predicted"/>
<protein>
    <submittedName>
        <fullName evidence="1">Uncharacterized protein</fullName>
    </submittedName>
</protein>
<evidence type="ECO:0000313" key="1">
    <source>
        <dbReference type="EMBL" id="EYC03939.1"/>
    </source>
</evidence>
<keyword evidence="2" id="KW-1185">Reference proteome</keyword>
<gene>
    <name evidence="1" type="primary">Acey_s0091.g2512</name>
    <name evidence="1" type="ORF">Y032_0091g2512</name>
</gene>
<dbReference type="EMBL" id="JARK01001427">
    <property type="protein sequence ID" value="EYC03939.1"/>
    <property type="molecule type" value="Genomic_DNA"/>
</dbReference>
<name>A0A016TLR2_9BILA</name>
<organism evidence="1 2">
    <name type="scientific">Ancylostoma ceylanicum</name>
    <dbReference type="NCBI Taxonomy" id="53326"/>
    <lineage>
        <taxon>Eukaryota</taxon>
        <taxon>Metazoa</taxon>
        <taxon>Ecdysozoa</taxon>
        <taxon>Nematoda</taxon>
        <taxon>Chromadorea</taxon>
        <taxon>Rhabditida</taxon>
        <taxon>Rhabditina</taxon>
        <taxon>Rhabditomorpha</taxon>
        <taxon>Strongyloidea</taxon>
        <taxon>Ancylostomatidae</taxon>
        <taxon>Ancylostomatinae</taxon>
        <taxon>Ancylostoma</taxon>
    </lineage>
</organism>
<dbReference type="AlphaFoldDB" id="A0A016TLR2"/>
<comment type="caution">
    <text evidence="1">The sequence shown here is derived from an EMBL/GenBank/DDBJ whole genome shotgun (WGS) entry which is preliminary data.</text>
</comment>
<reference evidence="2" key="1">
    <citation type="journal article" date="2015" name="Nat. Genet.">
        <title>The genome and transcriptome of the zoonotic hookworm Ancylostoma ceylanicum identify infection-specific gene families.</title>
        <authorList>
            <person name="Schwarz E.M."/>
            <person name="Hu Y."/>
            <person name="Antoshechkin I."/>
            <person name="Miller M.M."/>
            <person name="Sternberg P.W."/>
            <person name="Aroian R.V."/>
        </authorList>
    </citation>
    <scope>NUCLEOTIDE SEQUENCE</scope>
    <source>
        <strain evidence="2">HY135</strain>
    </source>
</reference>
<accession>A0A016TLR2</accession>
<dbReference type="Proteomes" id="UP000024635">
    <property type="component" value="Unassembled WGS sequence"/>
</dbReference>